<evidence type="ECO:0000256" key="4">
    <source>
        <dbReference type="ARBA" id="ARBA00022490"/>
    </source>
</evidence>
<dbReference type="Gene3D" id="3.30.590.10">
    <property type="entry name" value="Glutamine synthetase/guanido kinase, catalytic domain"/>
    <property type="match status" value="1"/>
</dbReference>
<dbReference type="PROSITE" id="PS00181">
    <property type="entry name" value="GLNA_ATP"/>
    <property type="match status" value="1"/>
</dbReference>
<dbReference type="Pfam" id="PF00120">
    <property type="entry name" value="Gln-synt_C"/>
    <property type="match status" value="1"/>
</dbReference>
<proteinExistence type="inferred from homology"/>
<dbReference type="STRING" id="568069.A0A1J1HER3"/>
<evidence type="ECO:0000259" key="13">
    <source>
        <dbReference type="PROSITE" id="PS51987"/>
    </source>
</evidence>
<comment type="subcellular location">
    <subcellularLocation>
        <location evidence="1">Cytoplasm</location>
    </subcellularLocation>
</comment>
<evidence type="ECO:0000256" key="7">
    <source>
        <dbReference type="ARBA" id="ARBA00022840"/>
    </source>
</evidence>
<keyword evidence="4" id="KW-0963">Cytoplasm</keyword>
<gene>
    <name evidence="14" type="ORF">CLUMA_CG000074</name>
</gene>
<dbReference type="EMBL" id="CVRI01000001">
    <property type="protein sequence ID" value="CRK86464.1"/>
    <property type="molecule type" value="Genomic_DNA"/>
</dbReference>
<evidence type="ECO:0000256" key="9">
    <source>
        <dbReference type="PROSITE-ProRule" id="PRU01330"/>
    </source>
</evidence>
<dbReference type="SUPFAM" id="SSF54368">
    <property type="entry name" value="Glutamine synthetase, N-terminal domain"/>
    <property type="match status" value="1"/>
</dbReference>
<dbReference type="OrthoDB" id="1936100at2759"/>
<dbReference type="PROSITE" id="PS00180">
    <property type="entry name" value="GLNA_1"/>
    <property type="match status" value="1"/>
</dbReference>
<evidence type="ECO:0000256" key="10">
    <source>
        <dbReference type="RuleBase" id="RU000384"/>
    </source>
</evidence>
<dbReference type="GO" id="GO:0006542">
    <property type="term" value="P:glutamine biosynthetic process"/>
    <property type="evidence" value="ECO:0007669"/>
    <property type="project" value="InterPro"/>
</dbReference>
<protein>
    <recommendedName>
        <fullName evidence="3 11">Glutamine synthetase</fullName>
        <ecNumber evidence="3 11">6.3.1.2</ecNumber>
    </recommendedName>
</protein>
<evidence type="ECO:0000256" key="8">
    <source>
        <dbReference type="ARBA" id="ARBA00049436"/>
    </source>
</evidence>
<dbReference type="InterPro" id="IPR014746">
    <property type="entry name" value="Gln_synth/guanido_kin_cat_dom"/>
</dbReference>
<dbReference type="SMART" id="SM01230">
    <property type="entry name" value="Gln-synt_C"/>
    <property type="match status" value="1"/>
</dbReference>
<dbReference type="FunFam" id="3.10.20.70:FF:000004">
    <property type="entry name" value="Glutamine synthetase"/>
    <property type="match status" value="1"/>
</dbReference>
<dbReference type="GO" id="GO:0005737">
    <property type="term" value="C:cytoplasm"/>
    <property type="evidence" value="ECO:0007669"/>
    <property type="project" value="UniProtKB-SubCell"/>
</dbReference>
<feature type="domain" description="GS beta-grasp" evidence="12">
    <location>
        <begin position="28"/>
        <end position="108"/>
    </location>
</feature>
<dbReference type="InterPro" id="IPR027302">
    <property type="entry name" value="Gln_synth_N_conserv_site"/>
</dbReference>
<dbReference type="AlphaFoldDB" id="A0A1J1HER3"/>
<keyword evidence="5 11" id="KW-0436">Ligase</keyword>
<dbReference type="FunFam" id="3.30.590.10:FF:000011">
    <property type="entry name" value="Glutamine synthetase"/>
    <property type="match status" value="1"/>
</dbReference>
<accession>A0A1J1HER3</accession>
<dbReference type="InterPro" id="IPR050292">
    <property type="entry name" value="Glutamine_Synthetase"/>
</dbReference>
<evidence type="ECO:0000256" key="3">
    <source>
        <dbReference type="ARBA" id="ARBA00012937"/>
    </source>
</evidence>
<comment type="catalytic activity">
    <reaction evidence="8 11">
        <text>L-glutamate + NH4(+) + ATP = L-glutamine + ADP + phosphate + H(+)</text>
        <dbReference type="Rhea" id="RHEA:16169"/>
        <dbReference type="ChEBI" id="CHEBI:15378"/>
        <dbReference type="ChEBI" id="CHEBI:28938"/>
        <dbReference type="ChEBI" id="CHEBI:29985"/>
        <dbReference type="ChEBI" id="CHEBI:30616"/>
        <dbReference type="ChEBI" id="CHEBI:43474"/>
        <dbReference type="ChEBI" id="CHEBI:58359"/>
        <dbReference type="ChEBI" id="CHEBI:456216"/>
        <dbReference type="EC" id="6.3.1.2"/>
    </reaction>
</comment>
<evidence type="ECO:0000313" key="14">
    <source>
        <dbReference type="EMBL" id="CRK86464.1"/>
    </source>
</evidence>
<dbReference type="InterPro" id="IPR027303">
    <property type="entry name" value="Gln_synth_gly_rich_site"/>
</dbReference>
<dbReference type="PROSITE" id="PS51986">
    <property type="entry name" value="GS_BETA_GRASP"/>
    <property type="match status" value="1"/>
</dbReference>
<evidence type="ECO:0000256" key="5">
    <source>
        <dbReference type="ARBA" id="ARBA00022598"/>
    </source>
</evidence>
<sequence length="366" mass="40835">MLEDSPNAQLNKTILNRYLSLELPDGQIIATYIWIDGTGEGLRCKDRTLNFIPKSPKELPVWNYDGSSTYQALGENSDVYLHPVAIYRDPFRRGNHILVMCETYKYDGTPLATNHRMACNEVAQKVASEEPWFGIEQEYTLLDINGHPLGWPKNGFPAPQGPYYCGVGADKVIARDIVDAHYRACLYSGVKICGTNAEVMPAQWEFQVGPCVGVSVGDDLWIARYILHRVAEEFGVIATLDPKPMPGDWNGAGAHTNVSTKKMRQDGGINVIKAAIDKLSKNHQAHIKAYDPRGGKDNERRLTGLHETSSINDFNAGVANRGCSIRIPRGVNDDGKGYFEDRRPSSNCDPYTVVERMLRTILLDEY</sequence>
<feature type="domain" description="GS catalytic" evidence="13">
    <location>
        <begin position="115"/>
        <end position="366"/>
    </location>
</feature>
<name>A0A1J1HER3_9DIPT</name>
<dbReference type="GO" id="GO:0005524">
    <property type="term" value="F:ATP binding"/>
    <property type="evidence" value="ECO:0007669"/>
    <property type="project" value="UniProtKB-KW"/>
</dbReference>
<dbReference type="GO" id="GO:0004356">
    <property type="term" value="F:glutamine synthetase activity"/>
    <property type="evidence" value="ECO:0007669"/>
    <property type="project" value="UniProtKB-EC"/>
</dbReference>
<keyword evidence="15" id="KW-1185">Reference proteome</keyword>
<evidence type="ECO:0000256" key="2">
    <source>
        <dbReference type="ARBA" id="ARBA00009897"/>
    </source>
</evidence>
<dbReference type="Gene3D" id="3.10.20.70">
    <property type="entry name" value="Glutamine synthetase, N-terminal domain"/>
    <property type="match status" value="1"/>
</dbReference>
<dbReference type="InterPro" id="IPR008147">
    <property type="entry name" value="Gln_synt_N"/>
</dbReference>
<evidence type="ECO:0000313" key="15">
    <source>
        <dbReference type="Proteomes" id="UP000183832"/>
    </source>
</evidence>
<dbReference type="PANTHER" id="PTHR20852">
    <property type="entry name" value="GLUTAMINE SYNTHETASE"/>
    <property type="match status" value="1"/>
</dbReference>
<evidence type="ECO:0000256" key="11">
    <source>
        <dbReference type="RuleBase" id="RU004356"/>
    </source>
</evidence>
<dbReference type="PROSITE" id="PS51987">
    <property type="entry name" value="GS_CATALYTIC"/>
    <property type="match status" value="1"/>
</dbReference>
<evidence type="ECO:0000256" key="6">
    <source>
        <dbReference type="ARBA" id="ARBA00022741"/>
    </source>
</evidence>
<organism evidence="14 15">
    <name type="scientific">Clunio marinus</name>
    <dbReference type="NCBI Taxonomy" id="568069"/>
    <lineage>
        <taxon>Eukaryota</taxon>
        <taxon>Metazoa</taxon>
        <taxon>Ecdysozoa</taxon>
        <taxon>Arthropoda</taxon>
        <taxon>Hexapoda</taxon>
        <taxon>Insecta</taxon>
        <taxon>Pterygota</taxon>
        <taxon>Neoptera</taxon>
        <taxon>Endopterygota</taxon>
        <taxon>Diptera</taxon>
        <taxon>Nematocera</taxon>
        <taxon>Chironomoidea</taxon>
        <taxon>Chironomidae</taxon>
        <taxon>Clunio</taxon>
    </lineage>
</organism>
<evidence type="ECO:0000256" key="1">
    <source>
        <dbReference type="ARBA" id="ARBA00004496"/>
    </source>
</evidence>
<keyword evidence="6 11" id="KW-0547">Nucleotide-binding</keyword>
<keyword evidence="7 11" id="KW-0067">ATP-binding</keyword>
<dbReference type="Proteomes" id="UP000183832">
    <property type="component" value="Unassembled WGS sequence"/>
</dbReference>
<dbReference type="InterPro" id="IPR008146">
    <property type="entry name" value="Gln_synth_cat_dom"/>
</dbReference>
<dbReference type="InterPro" id="IPR036651">
    <property type="entry name" value="Gln_synt_N_sf"/>
</dbReference>
<reference evidence="14 15" key="1">
    <citation type="submission" date="2015-04" db="EMBL/GenBank/DDBJ databases">
        <authorList>
            <person name="Syromyatnikov M.Y."/>
            <person name="Popov V.N."/>
        </authorList>
    </citation>
    <scope>NUCLEOTIDE SEQUENCE [LARGE SCALE GENOMIC DNA]</scope>
</reference>
<dbReference type="Pfam" id="PF03951">
    <property type="entry name" value="Gln-synt_N"/>
    <property type="match status" value="1"/>
</dbReference>
<comment type="similarity">
    <text evidence="2 9 10">Belongs to the glutamine synthetase family.</text>
</comment>
<evidence type="ECO:0000259" key="12">
    <source>
        <dbReference type="PROSITE" id="PS51986"/>
    </source>
</evidence>
<dbReference type="PANTHER" id="PTHR20852:SF57">
    <property type="entry name" value="GLUTAMINE SYNTHETASE 2 CYTOPLASMIC"/>
    <property type="match status" value="1"/>
</dbReference>
<dbReference type="EC" id="6.3.1.2" evidence="3 11"/>
<dbReference type="SUPFAM" id="SSF55931">
    <property type="entry name" value="Glutamine synthetase/guanido kinase"/>
    <property type="match status" value="1"/>
</dbReference>